<dbReference type="Proteomes" id="UP001596087">
    <property type="component" value="Unassembled WGS sequence"/>
</dbReference>
<proteinExistence type="predicted"/>
<evidence type="ECO:0000259" key="1">
    <source>
        <dbReference type="PROSITE" id="PS51819"/>
    </source>
</evidence>
<protein>
    <submittedName>
        <fullName evidence="2">VOC family protein</fullName>
    </submittedName>
</protein>
<dbReference type="PROSITE" id="PS51819">
    <property type="entry name" value="VOC"/>
    <property type="match status" value="1"/>
</dbReference>
<organism evidence="2 3">
    <name type="scientific">Nocardioides taihuensis</name>
    <dbReference type="NCBI Taxonomy" id="1835606"/>
    <lineage>
        <taxon>Bacteria</taxon>
        <taxon>Bacillati</taxon>
        <taxon>Actinomycetota</taxon>
        <taxon>Actinomycetes</taxon>
        <taxon>Propionibacteriales</taxon>
        <taxon>Nocardioidaceae</taxon>
        <taxon>Nocardioides</taxon>
    </lineage>
</organism>
<dbReference type="InterPro" id="IPR037523">
    <property type="entry name" value="VOC_core"/>
</dbReference>
<comment type="caution">
    <text evidence="2">The sequence shown here is derived from an EMBL/GenBank/DDBJ whole genome shotgun (WGS) entry which is preliminary data.</text>
</comment>
<dbReference type="Pfam" id="PF00903">
    <property type="entry name" value="Glyoxalase"/>
    <property type="match status" value="1"/>
</dbReference>
<dbReference type="CDD" id="cd06587">
    <property type="entry name" value="VOC"/>
    <property type="match status" value="1"/>
</dbReference>
<evidence type="ECO:0000313" key="3">
    <source>
        <dbReference type="Proteomes" id="UP001596087"/>
    </source>
</evidence>
<feature type="domain" description="VOC" evidence="1">
    <location>
        <begin position="6"/>
        <end position="132"/>
    </location>
</feature>
<dbReference type="Gene3D" id="3.10.180.10">
    <property type="entry name" value="2,3-Dihydroxybiphenyl 1,2-Dioxygenase, domain 1"/>
    <property type="match status" value="1"/>
</dbReference>
<reference evidence="3" key="1">
    <citation type="journal article" date="2019" name="Int. J. Syst. Evol. Microbiol.">
        <title>The Global Catalogue of Microorganisms (GCM) 10K type strain sequencing project: providing services to taxonomists for standard genome sequencing and annotation.</title>
        <authorList>
            <consortium name="The Broad Institute Genomics Platform"/>
            <consortium name="The Broad Institute Genome Sequencing Center for Infectious Disease"/>
            <person name="Wu L."/>
            <person name="Ma J."/>
        </authorList>
    </citation>
    <scope>NUCLEOTIDE SEQUENCE [LARGE SCALE GENOMIC DNA]</scope>
    <source>
        <strain evidence="3">DFY41</strain>
    </source>
</reference>
<gene>
    <name evidence="2" type="ORF">ACFPGP_22235</name>
</gene>
<accession>A0ABW0BQF3</accession>
<evidence type="ECO:0000313" key="2">
    <source>
        <dbReference type="EMBL" id="MFC5179412.1"/>
    </source>
</evidence>
<dbReference type="EMBL" id="JBHSKD010000027">
    <property type="protein sequence ID" value="MFC5179412.1"/>
    <property type="molecule type" value="Genomic_DNA"/>
</dbReference>
<name>A0ABW0BQF3_9ACTN</name>
<dbReference type="InterPro" id="IPR029068">
    <property type="entry name" value="Glyas_Bleomycin-R_OHBP_Dase"/>
</dbReference>
<dbReference type="RefSeq" id="WP_378593515.1">
    <property type="nucleotide sequence ID" value="NZ_JBHSKD010000027.1"/>
</dbReference>
<dbReference type="SUPFAM" id="SSF54593">
    <property type="entry name" value="Glyoxalase/Bleomycin resistance protein/Dihydroxybiphenyl dioxygenase"/>
    <property type="match status" value="1"/>
</dbReference>
<dbReference type="InterPro" id="IPR004360">
    <property type="entry name" value="Glyas_Fos-R_dOase_dom"/>
</dbReference>
<sequence>MGLVIGMDNHDIACLDIEAMYDFYVNTLGMVPAYPFDPREQWFAATAGSTTLYFFRGEGEHLPKAGPDIEHNRPGLESLAFLVADLDKAIAELDGRVEWCGDAETWRHPNGSWFYFRHFYDVEGNKLSLSEAHDIRWS</sequence>
<keyword evidence="3" id="KW-1185">Reference proteome</keyword>